<feature type="domain" description="Xylanase inhibitor C-terminal" evidence="4">
    <location>
        <begin position="241"/>
        <end position="404"/>
    </location>
</feature>
<evidence type="ECO:0000256" key="3">
    <source>
        <dbReference type="SAM" id="SignalP"/>
    </source>
</evidence>
<dbReference type="Gene3D" id="2.40.70.10">
    <property type="entry name" value="Acid Proteases"/>
    <property type="match status" value="2"/>
</dbReference>
<name>A0ABC9A3T5_9POAL</name>
<sequence length="423" mass="45089">MLNPQEKNMSQRQSFLLAVALCLLAASTLASALGGKPLVTPITKDGSTSLYTSPLKDGRPLVLDLSGPLIWSTCEDSHPALELYERECTEAIRYTRPECWAYAGGSDGAAAGKCVAHPFNPVAGKCAAGDMTRTTLSANATDGKNPLYPVSFPAAASCAPPSLLDRLPAGVAGVAGLAQSELSLPAQVAATQGVARKFALCLPGVAIFGGGPVFLLPPWLLEITSAMGSTPLHRFQEQPGYYIWINGINVNQNPVPLGYYNTGGGQLVVGFSTTIPYTALRHDVYRPFVEAFDNASTSGFGMQRVVAAAPFELCYNQSKLWSTRVGYAVPQIDLILEDGTRYGVFGASSIVQVDDATVCLAFVEMKPEELGYGHGQAPAVVMGGYQMENNLLVFDEEKQELGYSTLLLFRQTTCSNFNFTMAA</sequence>
<protein>
    <recommendedName>
        <fullName evidence="8">Peptidase A1 domain-containing protein</fullName>
    </recommendedName>
</protein>
<evidence type="ECO:0000259" key="4">
    <source>
        <dbReference type="Pfam" id="PF14541"/>
    </source>
</evidence>
<dbReference type="InterPro" id="IPR032861">
    <property type="entry name" value="TAXi_N"/>
</dbReference>
<evidence type="ECO:0000256" key="2">
    <source>
        <dbReference type="ARBA" id="ARBA00022729"/>
    </source>
</evidence>
<evidence type="ECO:0000259" key="5">
    <source>
        <dbReference type="Pfam" id="PF14543"/>
    </source>
</evidence>
<dbReference type="InterPro" id="IPR032799">
    <property type="entry name" value="TAXi_C"/>
</dbReference>
<dbReference type="Pfam" id="PF14543">
    <property type="entry name" value="TAXi_N"/>
    <property type="match status" value="1"/>
</dbReference>
<comment type="similarity">
    <text evidence="1">Belongs to the peptidase A1 family.</text>
</comment>
<dbReference type="SUPFAM" id="SSF50630">
    <property type="entry name" value="Acid proteases"/>
    <property type="match status" value="1"/>
</dbReference>
<dbReference type="PANTHER" id="PTHR47965">
    <property type="entry name" value="ASPARTYL PROTEASE-RELATED"/>
    <property type="match status" value="1"/>
</dbReference>
<evidence type="ECO:0000313" key="6">
    <source>
        <dbReference type="EMBL" id="CAL4972236.1"/>
    </source>
</evidence>
<evidence type="ECO:0008006" key="8">
    <source>
        <dbReference type="Google" id="ProtNLM"/>
    </source>
</evidence>
<feature type="domain" description="Xylanase inhibitor N-terminal" evidence="5">
    <location>
        <begin position="51"/>
        <end position="209"/>
    </location>
</feature>
<dbReference type="InterPro" id="IPR033868">
    <property type="entry name" value="Xylanase_inhibitor_I-like"/>
</dbReference>
<evidence type="ECO:0000256" key="1">
    <source>
        <dbReference type="ARBA" id="ARBA00007447"/>
    </source>
</evidence>
<dbReference type="Proteomes" id="UP001497457">
    <property type="component" value="Chromosome 20rd"/>
</dbReference>
<evidence type="ECO:0000313" key="7">
    <source>
        <dbReference type="Proteomes" id="UP001497457"/>
    </source>
</evidence>
<feature type="signal peptide" evidence="3">
    <location>
        <begin position="1"/>
        <end position="32"/>
    </location>
</feature>
<accession>A0ABC9A3T5</accession>
<dbReference type="InterPro" id="IPR001461">
    <property type="entry name" value="Aspartic_peptidase_A1"/>
</dbReference>
<dbReference type="PANTHER" id="PTHR47965:SF63">
    <property type="entry name" value="OS01G0937200 PROTEIN"/>
    <property type="match status" value="1"/>
</dbReference>
<gene>
    <name evidence="6" type="ORF">URODEC1_LOCUS51146</name>
</gene>
<organism evidence="6 7">
    <name type="scientific">Urochloa decumbens</name>
    <dbReference type="NCBI Taxonomy" id="240449"/>
    <lineage>
        <taxon>Eukaryota</taxon>
        <taxon>Viridiplantae</taxon>
        <taxon>Streptophyta</taxon>
        <taxon>Embryophyta</taxon>
        <taxon>Tracheophyta</taxon>
        <taxon>Spermatophyta</taxon>
        <taxon>Magnoliopsida</taxon>
        <taxon>Liliopsida</taxon>
        <taxon>Poales</taxon>
        <taxon>Poaceae</taxon>
        <taxon>PACMAD clade</taxon>
        <taxon>Panicoideae</taxon>
        <taxon>Panicodae</taxon>
        <taxon>Paniceae</taxon>
        <taxon>Melinidinae</taxon>
        <taxon>Urochloa</taxon>
    </lineage>
</organism>
<dbReference type="AlphaFoldDB" id="A0ABC9A3T5"/>
<dbReference type="FunFam" id="2.40.70.10:FF:000088">
    <property type="entry name" value="Eukaryotic aspartyl protease family protein"/>
    <property type="match status" value="1"/>
</dbReference>
<feature type="chain" id="PRO_5044815689" description="Peptidase A1 domain-containing protein" evidence="3">
    <location>
        <begin position="33"/>
        <end position="423"/>
    </location>
</feature>
<dbReference type="Pfam" id="PF14541">
    <property type="entry name" value="TAXi_C"/>
    <property type="match status" value="1"/>
</dbReference>
<dbReference type="CDD" id="cd05489">
    <property type="entry name" value="xylanase_inhibitor_I_like"/>
    <property type="match status" value="1"/>
</dbReference>
<keyword evidence="7" id="KW-1185">Reference proteome</keyword>
<proteinExistence type="inferred from homology"/>
<keyword evidence="2 3" id="KW-0732">Signal</keyword>
<dbReference type="FunFam" id="2.40.70.10:FF:000075">
    <property type="entry name" value="Putative xylanase inhibitor"/>
    <property type="match status" value="1"/>
</dbReference>
<dbReference type="EMBL" id="OZ075130">
    <property type="protein sequence ID" value="CAL4972236.1"/>
    <property type="molecule type" value="Genomic_DNA"/>
</dbReference>
<reference evidence="6" key="1">
    <citation type="submission" date="2024-10" db="EMBL/GenBank/DDBJ databases">
        <authorList>
            <person name="Ryan C."/>
        </authorList>
    </citation>
    <scope>NUCLEOTIDE SEQUENCE [LARGE SCALE GENOMIC DNA]</scope>
</reference>
<dbReference type="InterPro" id="IPR021109">
    <property type="entry name" value="Peptidase_aspartic_dom_sf"/>
</dbReference>